<dbReference type="PROSITE" id="PS00518">
    <property type="entry name" value="ZF_RING_1"/>
    <property type="match status" value="1"/>
</dbReference>
<proteinExistence type="predicted"/>
<dbReference type="InterPro" id="IPR013083">
    <property type="entry name" value="Znf_RING/FYVE/PHD"/>
</dbReference>
<reference evidence="14" key="1">
    <citation type="journal article" date="2018" name="Nat. Genet.">
        <title>Extensive intraspecific gene order and gene structural variations between Mo17 and other maize genomes.</title>
        <authorList>
            <person name="Sun S."/>
            <person name="Zhou Y."/>
            <person name="Chen J."/>
            <person name="Shi J."/>
            <person name="Zhao H."/>
            <person name="Zhao H."/>
            <person name="Song W."/>
            <person name="Zhang M."/>
            <person name="Cui Y."/>
            <person name="Dong X."/>
            <person name="Liu H."/>
            <person name="Ma X."/>
            <person name="Jiao Y."/>
            <person name="Wang B."/>
            <person name="Wei X."/>
            <person name="Stein J.C."/>
            <person name="Glaubitz J.C."/>
            <person name="Lu F."/>
            <person name="Yu G."/>
            <person name="Liang C."/>
            <person name="Fengler K."/>
            <person name="Li B."/>
            <person name="Rafalski A."/>
            <person name="Schnable P.S."/>
            <person name="Ware D.H."/>
            <person name="Buckler E.S."/>
            <person name="Lai J."/>
        </authorList>
    </citation>
    <scope>NUCLEOTIDE SEQUENCE [LARGE SCALE GENOMIC DNA]</scope>
    <source>
        <tissue evidence="14">Seedling</tissue>
    </source>
</reference>
<name>A0A3L6G8X0_MAIZE</name>
<evidence type="ECO:0000256" key="9">
    <source>
        <dbReference type="ARBA" id="ARBA00023136"/>
    </source>
</evidence>
<keyword evidence="8 11" id="KW-0862">Zinc</keyword>
<dbReference type="PROSITE" id="PS50089">
    <property type="entry name" value="ZF_RING_2"/>
    <property type="match status" value="1"/>
</dbReference>
<feature type="compositionally biased region" description="Polar residues" evidence="12">
    <location>
        <begin position="37"/>
        <end position="46"/>
    </location>
</feature>
<comment type="domain">
    <text evidence="11">The RING-type zinc finger domain is responsible for E3 ligase activity.</text>
</comment>
<comment type="subcellular location">
    <subcellularLocation>
        <location evidence="2">Endomembrane system</location>
    </subcellularLocation>
    <subcellularLocation>
        <location evidence="11">Endoplasmic reticulum membrane</location>
        <topology evidence="11">Single-pass type IV membrane protein</topology>
    </subcellularLocation>
</comment>
<evidence type="ECO:0000259" key="13">
    <source>
        <dbReference type="PROSITE" id="PS50089"/>
    </source>
</evidence>
<evidence type="ECO:0000256" key="12">
    <source>
        <dbReference type="SAM" id="MobiDB-lite"/>
    </source>
</evidence>
<keyword evidence="6 10" id="KW-0863">Zinc-finger</keyword>
<dbReference type="ExpressionAtlas" id="A0A3L6G8X0">
    <property type="expression patterns" value="baseline and differential"/>
</dbReference>
<dbReference type="GO" id="GO:0005789">
    <property type="term" value="C:endoplasmic reticulum membrane"/>
    <property type="evidence" value="ECO:0007669"/>
    <property type="project" value="UniProtKB-SubCell"/>
</dbReference>
<evidence type="ECO:0000313" key="14">
    <source>
        <dbReference type="EMBL" id="PWZ44339.1"/>
    </source>
</evidence>
<keyword evidence="9" id="KW-0472">Membrane</keyword>
<dbReference type="Proteomes" id="UP000251960">
    <property type="component" value="Chromosome 10"/>
</dbReference>
<evidence type="ECO:0000256" key="7">
    <source>
        <dbReference type="ARBA" id="ARBA00022786"/>
    </source>
</evidence>
<dbReference type="GO" id="GO:0008270">
    <property type="term" value="F:zinc ion binding"/>
    <property type="evidence" value="ECO:0007669"/>
    <property type="project" value="UniProtKB-KW"/>
</dbReference>
<dbReference type="InterPro" id="IPR027370">
    <property type="entry name" value="Znf-RING_euk"/>
</dbReference>
<sequence>MAGKEAAESSRARRRMDLNLYVGLPPLSPPRLWLDTSAPSRTTWVSHSGPGAAPDAPRTREPEEPLAPAAAAAAAYSPSNALFAPDPEEHPVFDPLVYSWLDGSGEEYTDAPALSAPAPTPVDGHGISGPQFLMAATGLDGDDLAVPRPVHPSRVAAAAAAAGGLEMVGTSVLGQSTQGATASEAGELRFLRAIRISQQHNIVRPGPASHTQVAASADAGSLVMAMQHTQSAFEAAADPDGGGDKVRGSDAAEKDGSCDCNCDSSFECNICLERAKQPVVTSCGHLFCWPCLYRWLHAQSPFCDCPVCKGEVLLTSITPIYGRGGDEEGDSGSSAVPDLPPRPQANRRDSLRQQLQTATDARGIAAVLREMIQNQGIVTSVPAGRQRAGSARRQRRQGSNATRSAVVNAGNAAPEGSDPIQPPHSNGGNGEQVVHAAPQQPPPAVVLGEPGPSRRSRHSESAAIRRTRRRPQQ</sequence>
<dbReference type="UniPathway" id="UPA00143"/>
<protein>
    <recommendedName>
        <fullName evidence="11">E3 ubiquitin-protein ligase RMA</fullName>
        <ecNumber evidence="11">2.3.2.27</ecNumber>
    </recommendedName>
    <alternativeName>
        <fullName evidence="11">Protein RING membrane-anchor</fullName>
    </alternativeName>
    <alternativeName>
        <fullName evidence="11">RING-type E3 ubiquitin transferase RMA</fullName>
    </alternativeName>
</protein>
<evidence type="ECO:0000256" key="5">
    <source>
        <dbReference type="ARBA" id="ARBA00022723"/>
    </source>
</evidence>
<comment type="pathway">
    <text evidence="3 11">Protein modification; protein ubiquitination.</text>
</comment>
<gene>
    <name evidence="14" type="primary">RMA3_0</name>
    <name evidence="14" type="ORF">Zm00014a_011121</name>
</gene>
<dbReference type="GO" id="GO:0006511">
    <property type="term" value="P:ubiquitin-dependent protein catabolic process"/>
    <property type="evidence" value="ECO:0007669"/>
    <property type="project" value="UniProtKB-UniRule"/>
</dbReference>
<feature type="region of interest" description="Disordered" evidence="12">
    <location>
        <begin position="379"/>
        <end position="473"/>
    </location>
</feature>
<keyword evidence="5 11" id="KW-0479">Metal-binding</keyword>
<evidence type="ECO:0000256" key="11">
    <source>
        <dbReference type="RuleBase" id="RU369090"/>
    </source>
</evidence>
<feature type="region of interest" description="Disordered" evidence="12">
    <location>
        <begin position="323"/>
        <end position="358"/>
    </location>
</feature>
<dbReference type="Pfam" id="PF13445">
    <property type="entry name" value="zf-RING_UBOX"/>
    <property type="match status" value="1"/>
</dbReference>
<dbReference type="InterPro" id="IPR001841">
    <property type="entry name" value="Znf_RING"/>
</dbReference>
<comment type="catalytic activity">
    <reaction evidence="1 11">
        <text>S-ubiquitinyl-[E2 ubiquitin-conjugating enzyme]-L-cysteine + [acceptor protein]-L-lysine = [E2 ubiquitin-conjugating enzyme]-L-cysteine + N(6)-ubiquitinyl-[acceptor protein]-L-lysine.</text>
        <dbReference type="EC" id="2.3.2.27"/>
    </reaction>
</comment>
<accession>A0A3L6G8X0</accession>
<dbReference type="PANTHER" id="PTHR12313">
    <property type="entry name" value="E3 UBIQUITIN-PROTEIN LIGASE RNF5-RELATED"/>
    <property type="match status" value="1"/>
</dbReference>
<dbReference type="CDD" id="cd16745">
    <property type="entry name" value="RING-HC_AtRMA-like"/>
    <property type="match status" value="1"/>
</dbReference>
<feature type="domain" description="RING-type" evidence="13">
    <location>
        <begin position="268"/>
        <end position="309"/>
    </location>
</feature>
<dbReference type="InterPro" id="IPR017907">
    <property type="entry name" value="Znf_RING_CS"/>
</dbReference>
<dbReference type="SUPFAM" id="SSF57850">
    <property type="entry name" value="RING/U-box"/>
    <property type="match status" value="1"/>
</dbReference>
<dbReference type="InterPro" id="IPR045103">
    <property type="entry name" value="RNF5/RNF185-like"/>
</dbReference>
<dbReference type="EMBL" id="NCVQ01000002">
    <property type="protein sequence ID" value="PWZ44339.1"/>
    <property type="molecule type" value="Genomic_DNA"/>
</dbReference>
<dbReference type="AlphaFoldDB" id="A0A3L6G8X0"/>
<evidence type="ECO:0000256" key="1">
    <source>
        <dbReference type="ARBA" id="ARBA00000900"/>
    </source>
</evidence>
<dbReference type="GO" id="GO:0016567">
    <property type="term" value="P:protein ubiquitination"/>
    <property type="evidence" value="ECO:0007669"/>
    <property type="project" value="UniProtKB-UniPathway"/>
</dbReference>
<keyword evidence="11" id="KW-0256">Endoplasmic reticulum</keyword>
<keyword evidence="4 11" id="KW-0808">Transferase</keyword>
<dbReference type="EC" id="2.3.2.27" evidence="11"/>
<dbReference type="Gene3D" id="3.30.40.10">
    <property type="entry name" value="Zinc/RING finger domain, C3HC4 (zinc finger)"/>
    <property type="match status" value="1"/>
</dbReference>
<evidence type="ECO:0000256" key="10">
    <source>
        <dbReference type="PROSITE-ProRule" id="PRU00175"/>
    </source>
</evidence>
<comment type="caution">
    <text evidence="14">The sequence shown here is derived from an EMBL/GenBank/DDBJ whole genome shotgun (WGS) entry which is preliminary data.</text>
</comment>
<keyword evidence="7 11" id="KW-0833">Ubl conjugation pathway</keyword>
<evidence type="ECO:0000256" key="3">
    <source>
        <dbReference type="ARBA" id="ARBA00004906"/>
    </source>
</evidence>
<dbReference type="GO" id="GO:0061630">
    <property type="term" value="F:ubiquitin protein ligase activity"/>
    <property type="evidence" value="ECO:0007669"/>
    <property type="project" value="UniProtKB-UniRule"/>
</dbReference>
<organism evidence="14">
    <name type="scientific">Zea mays</name>
    <name type="common">Maize</name>
    <dbReference type="NCBI Taxonomy" id="4577"/>
    <lineage>
        <taxon>Eukaryota</taxon>
        <taxon>Viridiplantae</taxon>
        <taxon>Streptophyta</taxon>
        <taxon>Embryophyta</taxon>
        <taxon>Tracheophyta</taxon>
        <taxon>Spermatophyta</taxon>
        <taxon>Magnoliopsida</taxon>
        <taxon>Liliopsida</taxon>
        <taxon>Poales</taxon>
        <taxon>Poaceae</taxon>
        <taxon>PACMAD clade</taxon>
        <taxon>Panicoideae</taxon>
        <taxon>Andropogonodae</taxon>
        <taxon>Andropogoneae</taxon>
        <taxon>Tripsacinae</taxon>
        <taxon>Zea</taxon>
    </lineage>
</organism>
<evidence type="ECO:0000256" key="4">
    <source>
        <dbReference type="ARBA" id="ARBA00022679"/>
    </source>
</evidence>
<comment type="function">
    <text evidence="11">E3 ubiquitin-protein ligase.</text>
</comment>
<evidence type="ECO:0000256" key="8">
    <source>
        <dbReference type="ARBA" id="ARBA00022833"/>
    </source>
</evidence>
<feature type="region of interest" description="Disordered" evidence="12">
    <location>
        <begin position="32"/>
        <end position="71"/>
    </location>
</feature>
<dbReference type="SMART" id="SM00184">
    <property type="entry name" value="RING"/>
    <property type="match status" value="1"/>
</dbReference>
<evidence type="ECO:0000256" key="6">
    <source>
        <dbReference type="ARBA" id="ARBA00022771"/>
    </source>
</evidence>
<evidence type="ECO:0000256" key="2">
    <source>
        <dbReference type="ARBA" id="ARBA00004308"/>
    </source>
</evidence>